<keyword evidence="11" id="KW-1185">Reference proteome</keyword>
<dbReference type="GO" id="GO:0090729">
    <property type="term" value="F:toxin activity"/>
    <property type="evidence" value="ECO:0007669"/>
    <property type="project" value="UniProtKB-KW"/>
</dbReference>
<dbReference type="HAMAP" id="MF_00265">
    <property type="entry name" value="VapC_Nob1"/>
    <property type="match status" value="1"/>
</dbReference>
<keyword evidence="8" id="KW-0800">Toxin</keyword>
<feature type="binding site" evidence="8">
    <location>
        <position position="6"/>
    </location>
    <ligand>
        <name>Mg(2+)</name>
        <dbReference type="ChEBI" id="CHEBI:18420"/>
    </ligand>
</feature>
<evidence type="ECO:0000256" key="8">
    <source>
        <dbReference type="HAMAP-Rule" id="MF_00265"/>
    </source>
</evidence>
<dbReference type="EMBL" id="FNUC01000004">
    <property type="protein sequence ID" value="SEF12250.1"/>
    <property type="molecule type" value="Genomic_DNA"/>
</dbReference>
<keyword evidence="3 8" id="KW-0540">Nuclease</keyword>
<name>A0A1H5PEY6_9ACTN</name>
<evidence type="ECO:0000256" key="6">
    <source>
        <dbReference type="ARBA" id="ARBA00022842"/>
    </source>
</evidence>
<organism evidence="10 11">
    <name type="scientific">Jiangella alba</name>
    <dbReference type="NCBI Taxonomy" id="561176"/>
    <lineage>
        <taxon>Bacteria</taxon>
        <taxon>Bacillati</taxon>
        <taxon>Actinomycetota</taxon>
        <taxon>Actinomycetes</taxon>
        <taxon>Jiangellales</taxon>
        <taxon>Jiangellaceae</taxon>
        <taxon>Jiangella</taxon>
    </lineage>
</organism>
<sequence length="143" mass="15977">MTYLLDTNVISEGFRRFPDHEVIEWLDEVPEESTFLSAITIGEVRKGIDRLPLGRRRSNLEAWLTDGLVPRFESRILAVDADVADLWGRTVAACQADGRPVDPIDAQIGATALWHGLTLVTRNVGDFTPMGVELFNPWLSEAE</sequence>
<dbReference type="PANTHER" id="PTHR33653">
    <property type="entry name" value="RIBONUCLEASE VAPC2"/>
    <property type="match status" value="1"/>
</dbReference>
<dbReference type="SUPFAM" id="SSF88723">
    <property type="entry name" value="PIN domain-like"/>
    <property type="match status" value="1"/>
</dbReference>
<dbReference type="InterPro" id="IPR050556">
    <property type="entry name" value="Type_II_TA_system_RNase"/>
</dbReference>
<protein>
    <recommendedName>
        <fullName evidence="8">Ribonuclease VapC</fullName>
        <shortName evidence="8">RNase VapC</shortName>
        <ecNumber evidence="8">3.1.-.-</ecNumber>
    </recommendedName>
    <alternativeName>
        <fullName evidence="8">Toxin VapC</fullName>
    </alternativeName>
</protein>
<dbReference type="GO" id="GO:0000287">
    <property type="term" value="F:magnesium ion binding"/>
    <property type="evidence" value="ECO:0007669"/>
    <property type="project" value="UniProtKB-UniRule"/>
</dbReference>
<dbReference type="InterPro" id="IPR022907">
    <property type="entry name" value="VapC_family"/>
</dbReference>
<reference evidence="11" key="1">
    <citation type="submission" date="2016-10" db="EMBL/GenBank/DDBJ databases">
        <authorList>
            <person name="Varghese N."/>
            <person name="Submissions S."/>
        </authorList>
    </citation>
    <scope>NUCLEOTIDE SEQUENCE [LARGE SCALE GENOMIC DNA]</scope>
    <source>
        <strain evidence="11">DSM 45237</strain>
    </source>
</reference>
<evidence type="ECO:0000256" key="5">
    <source>
        <dbReference type="ARBA" id="ARBA00022801"/>
    </source>
</evidence>
<feature type="domain" description="PIN" evidence="9">
    <location>
        <begin position="3"/>
        <end position="123"/>
    </location>
</feature>
<gene>
    <name evidence="8" type="primary">vapC</name>
    <name evidence="10" type="ORF">SAMN04488561_4206</name>
</gene>
<evidence type="ECO:0000256" key="4">
    <source>
        <dbReference type="ARBA" id="ARBA00022723"/>
    </source>
</evidence>
<evidence type="ECO:0000256" key="3">
    <source>
        <dbReference type="ARBA" id="ARBA00022722"/>
    </source>
</evidence>
<comment type="function">
    <text evidence="8">Toxic component of a toxin-antitoxin (TA) system. An RNase.</text>
</comment>
<dbReference type="GO" id="GO:0004540">
    <property type="term" value="F:RNA nuclease activity"/>
    <property type="evidence" value="ECO:0007669"/>
    <property type="project" value="InterPro"/>
</dbReference>
<keyword evidence="6 8" id="KW-0460">Magnesium</keyword>
<dbReference type="RefSeq" id="WP_069109948.1">
    <property type="nucleotide sequence ID" value="NZ_FNUC01000004.1"/>
</dbReference>
<keyword evidence="5 8" id="KW-0378">Hydrolase</keyword>
<dbReference type="Proteomes" id="UP000181980">
    <property type="component" value="Unassembled WGS sequence"/>
</dbReference>
<dbReference type="AlphaFoldDB" id="A0A1H5PEY6"/>
<proteinExistence type="inferred from homology"/>
<dbReference type="EC" id="3.1.-.-" evidence="8"/>
<evidence type="ECO:0000313" key="11">
    <source>
        <dbReference type="Proteomes" id="UP000181980"/>
    </source>
</evidence>
<dbReference type="OrthoDB" id="9815354at2"/>
<feature type="binding site" evidence="8">
    <location>
        <position position="105"/>
    </location>
    <ligand>
        <name>Mg(2+)</name>
        <dbReference type="ChEBI" id="CHEBI:18420"/>
    </ligand>
</feature>
<dbReference type="InterPro" id="IPR029060">
    <property type="entry name" value="PIN-like_dom_sf"/>
</dbReference>
<comment type="similarity">
    <text evidence="7 8">Belongs to the PINc/VapC protein family.</text>
</comment>
<dbReference type="PANTHER" id="PTHR33653:SF1">
    <property type="entry name" value="RIBONUCLEASE VAPC2"/>
    <property type="match status" value="1"/>
</dbReference>
<evidence type="ECO:0000256" key="7">
    <source>
        <dbReference type="ARBA" id="ARBA00038093"/>
    </source>
</evidence>
<dbReference type="STRING" id="561176.SAMN04488561_4206"/>
<evidence type="ECO:0000256" key="1">
    <source>
        <dbReference type="ARBA" id="ARBA00001946"/>
    </source>
</evidence>
<accession>A0A1H5PEY6</accession>
<dbReference type="GO" id="GO:0016787">
    <property type="term" value="F:hydrolase activity"/>
    <property type="evidence" value="ECO:0007669"/>
    <property type="project" value="UniProtKB-KW"/>
</dbReference>
<keyword evidence="2 8" id="KW-1277">Toxin-antitoxin system</keyword>
<dbReference type="InterPro" id="IPR002716">
    <property type="entry name" value="PIN_dom"/>
</dbReference>
<evidence type="ECO:0000259" key="9">
    <source>
        <dbReference type="Pfam" id="PF01850"/>
    </source>
</evidence>
<evidence type="ECO:0000256" key="2">
    <source>
        <dbReference type="ARBA" id="ARBA00022649"/>
    </source>
</evidence>
<dbReference type="CDD" id="cd18746">
    <property type="entry name" value="PIN_VapC4-5_FitB-like"/>
    <property type="match status" value="1"/>
</dbReference>
<comment type="cofactor">
    <cofactor evidence="1 8">
        <name>Mg(2+)</name>
        <dbReference type="ChEBI" id="CHEBI:18420"/>
    </cofactor>
</comment>
<keyword evidence="4 8" id="KW-0479">Metal-binding</keyword>
<dbReference type="Pfam" id="PF01850">
    <property type="entry name" value="PIN"/>
    <property type="match status" value="1"/>
</dbReference>
<dbReference type="Gene3D" id="3.40.50.1010">
    <property type="entry name" value="5'-nuclease"/>
    <property type="match status" value="1"/>
</dbReference>
<evidence type="ECO:0000313" key="10">
    <source>
        <dbReference type="EMBL" id="SEF12250.1"/>
    </source>
</evidence>